<name>A0A2U2HDP1_9BURK</name>
<evidence type="ECO:0000256" key="1">
    <source>
        <dbReference type="SAM" id="MobiDB-lite"/>
    </source>
</evidence>
<dbReference type="Proteomes" id="UP000241421">
    <property type="component" value="Unassembled WGS sequence"/>
</dbReference>
<gene>
    <name evidence="3" type="ORF">C7C56_025300</name>
</gene>
<dbReference type="SMART" id="SM00530">
    <property type="entry name" value="HTH_XRE"/>
    <property type="match status" value="1"/>
</dbReference>
<feature type="domain" description="HTH cro/C1-type" evidence="2">
    <location>
        <begin position="23"/>
        <end position="77"/>
    </location>
</feature>
<organism evidence="3 4">
    <name type="scientific">Massilia glaciei</name>
    <dbReference type="NCBI Taxonomy" id="1524097"/>
    <lineage>
        <taxon>Bacteria</taxon>
        <taxon>Pseudomonadati</taxon>
        <taxon>Pseudomonadota</taxon>
        <taxon>Betaproteobacteria</taxon>
        <taxon>Burkholderiales</taxon>
        <taxon>Oxalobacteraceae</taxon>
        <taxon>Telluria group</taxon>
        <taxon>Massilia</taxon>
    </lineage>
</organism>
<proteinExistence type="predicted"/>
<dbReference type="AlphaFoldDB" id="A0A2U2HDP1"/>
<dbReference type="SUPFAM" id="SSF47413">
    <property type="entry name" value="lambda repressor-like DNA-binding domains"/>
    <property type="match status" value="1"/>
</dbReference>
<sequence>MPRPATILYPSSARTLRALGERVKDARLRRQFSAETVAARAGITRQTLTKIESGNASVTMGNYFQVLVVLGLDKDMNLVARDDVLGRRLQDAELPQRRRAPRRTAAQIKEDAAARSNETSVQTAETAPGHDNKEGA</sequence>
<dbReference type="PROSITE" id="PS50943">
    <property type="entry name" value="HTH_CROC1"/>
    <property type="match status" value="1"/>
</dbReference>
<accession>A0A2U2HDP1</accession>
<dbReference type="EMBL" id="PXWF02000314">
    <property type="protein sequence ID" value="PWF41238.1"/>
    <property type="molecule type" value="Genomic_DNA"/>
</dbReference>
<dbReference type="CDD" id="cd00093">
    <property type="entry name" value="HTH_XRE"/>
    <property type="match status" value="1"/>
</dbReference>
<feature type="compositionally biased region" description="Polar residues" evidence="1">
    <location>
        <begin position="116"/>
        <end position="125"/>
    </location>
</feature>
<dbReference type="InterPro" id="IPR001387">
    <property type="entry name" value="Cro/C1-type_HTH"/>
</dbReference>
<dbReference type="OrthoDB" id="5422231at2"/>
<protein>
    <submittedName>
        <fullName evidence="3">XRE family transcriptional regulator</fullName>
    </submittedName>
</protein>
<evidence type="ECO:0000259" key="2">
    <source>
        <dbReference type="PROSITE" id="PS50943"/>
    </source>
</evidence>
<dbReference type="Gene3D" id="1.10.260.40">
    <property type="entry name" value="lambda repressor-like DNA-binding domains"/>
    <property type="match status" value="1"/>
</dbReference>
<dbReference type="GO" id="GO:0003677">
    <property type="term" value="F:DNA binding"/>
    <property type="evidence" value="ECO:0007669"/>
    <property type="project" value="InterPro"/>
</dbReference>
<evidence type="ECO:0000313" key="4">
    <source>
        <dbReference type="Proteomes" id="UP000241421"/>
    </source>
</evidence>
<reference evidence="3 4" key="1">
    <citation type="submission" date="2018-04" db="EMBL/GenBank/DDBJ databases">
        <title>Massilia violaceinigra sp. nov., a novel purple-pigmented bacterium isolated from Tianshan glacier, Xinjiang, China.</title>
        <authorList>
            <person name="Wang H."/>
        </authorList>
    </citation>
    <scope>NUCLEOTIDE SEQUENCE [LARGE SCALE GENOMIC DNA]</scope>
    <source>
        <strain evidence="3 4">B448-2</strain>
    </source>
</reference>
<dbReference type="InterPro" id="IPR010982">
    <property type="entry name" value="Lambda_DNA-bd_dom_sf"/>
</dbReference>
<feature type="region of interest" description="Disordered" evidence="1">
    <location>
        <begin position="94"/>
        <end position="136"/>
    </location>
</feature>
<dbReference type="Pfam" id="PF13560">
    <property type="entry name" value="HTH_31"/>
    <property type="match status" value="1"/>
</dbReference>
<comment type="caution">
    <text evidence="3">The sequence shown here is derived from an EMBL/GenBank/DDBJ whole genome shotgun (WGS) entry which is preliminary data.</text>
</comment>
<keyword evidence="4" id="KW-1185">Reference proteome</keyword>
<evidence type="ECO:0000313" key="3">
    <source>
        <dbReference type="EMBL" id="PWF41238.1"/>
    </source>
</evidence>